<feature type="compositionally biased region" description="Basic and acidic residues" evidence="6">
    <location>
        <begin position="369"/>
        <end position="382"/>
    </location>
</feature>
<dbReference type="GO" id="GO:0005730">
    <property type="term" value="C:nucleolus"/>
    <property type="evidence" value="ECO:0007669"/>
    <property type="project" value="TreeGrafter"/>
</dbReference>
<feature type="region of interest" description="Disordered" evidence="6">
    <location>
        <begin position="114"/>
        <end position="154"/>
    </location>
</feature>
<sequence length="717" mass="75444">MQGLDGRSKNTIGRWCGMRASTTTRVNGSGEINVRVYWGQTGVNQRLSFHALSSLDRGSIGRPSSAPSSVPSRPISPSPPTEQTTNRTLTIQQQHPPASIPGCSSGCLPICSMSPPKRQSSSAGGVLPIPTGVIQKKGKPNASPTKSPQKTPPQKLKVVLRRLAPALTEAELSGILGEEWTVGAGKVDWLDYKAGKVSRDAAKPSRPSRAYFHLTEQSHLAILSDKVRLSQFIDAKNSYQDAALIGPPVLEYALNPKIPSPSAKTQQRDKYEGLIDQDPEYQAFLESLTNPTVKPSTLELDAEGSKDEKLKHTTTPLIEAIREKKAAKERPAAPKTTSKNARQDPKETKTEKGDKKSAKSGKEAASSPEKGKKLSKAEKAAKDAVTILNKEASAAKPADTARQAPAPEKRRVRGDISAAARIIQKDLGAIPRERRSKAKADPPAKPEEPVSKEPSSPSSSRSNSVAPNARAPKKEVASRSDRRRNQKSNQAEKVNVNTTEVNKPTLQPGNPPIIMKKPPVAAQSSPPKGPAASRSAPKNAPSAPAAASPTATTSAVPATASKSPPSAPTPNVQSRHAFLKHANASQGITEPLIEAALSAYGAIEKVEIDKRKGFAYVDFADIEGLNKAIQASPVKIAQGAVQVLEKKDRGPKAPVGPARGAAMTPAPGFRGGRGGRGGRGQAGRGGFGPTVLSNASPASAPAPLAESPISMPLGDAT</sequence>
<evidence type="ECO:0000256" key="4">
    <source>
        <dbReference type="ARBA" id="ARBA00023242"/>
    </source>
</evidence>
<feature type="compositionally biased region" description="Low complexity" evidence="6">
    <location>
        <begin position="693"/>
        <end position="710"/>
    </location>
</feature>
<dbReference type="Proteomes" id="UP000800041">
    <property type="component" value="Unassembled WGS sequence"/>
</dbReference>
<dbReference type="Pfam" id="PF03467">
    <property type="entry name" value="Smg4_UPF3"/>
    <property type="match status" value="1"/>
</dbReference>
<evidence type="ECO:0000259" key="7">
    <source>
        <dbReference type="PROSITE" id="PS50102"/>
    </source>
</evidence>
<dbReference type="OrthoDB" id="18087at2759"/>
<evidence type="ECO:0000256" key="6">
    <source>
        <dbReference type="SAM" id="MobiDB-lite"/>
    </source>
</evidence>
<evidence type="ECO:0000256" key="3">
    <source>
        <dbReference type="ARBA" id="ARBA00023161"/>
    </source>
</evidence>
<keyword evidence="5" id="KW-0694">RNA-binding</keyword>
<accession>A0A6G1GPV7</accession>
<reference evidence="8" key="1">
    <citation type="journal article" date="2020" name="Stud. Mycol.">
        <title>101 Dothideomycetes genomes: a test case for predicting lifestyles and emergence of pathogens.</title>
        <authorList>
            <person name="Haridas S."/>
            <person name="Albert R."/>
            <person name="Binder M."/>
            <person name="Bloem J."/>
            <person name="Labutti K."/>
            <person name="Salamov A."/>
            <person name="Andreopoulos B."/>
            <person name="Baker S."/>
            <person name="Barry K."/>
            <person name="Bills G."/>
            <person name="Bluhm B."/>
            <person name="Cannon C."/>
            <person name="Castanera R."/>
            <person name="Culley D."/>
            <person name="Daum C."/>
            <person name="Ezra D."/>
            <person name="Gonzalez J."/>
            <person name="Henrissat B."/>
            <person name="Kuo A."/>
            <person name="Liang C."/>
            <person name="Lipzen A."/>
            <person name="Lutzoni F."/>
            <person name="Magnuson J."/>
            <person name="Mondo S."/>
            <person name="Nolan M."/>
            <person name="Ohm R."/>
            <person name="Pangilinan J."/>
            <person name="Park H.-J."/>
            <person name="Ramirez L."/>
            <person name="Alfaro M."/>
            <person name="Sun H."/>
            <person name="Tritt A."/>
            <person name="Yoshinaga Y."/>
            <person name="Zwiers L.-H."/>
            <person name="Turgeon B."/>
            <person name="Goodwin S."/>
            <person name="Spatafora J."/>
            <person name="Crous P."/>
            <person name="Grigoriev I."/>
        </authorList>
    </citation>
    <scope>NUCLEOTIDE SEQUENCE</scope>
    <source>
        <strain evidence="8">CBS 113979</strain>
    </source>
</reference>
<comment type="subcellular location">
    <subcellularLocation>
        <location evidence="1">Nucleus</location>
    </subcellularLocation>
</comment>
<dbReference type="SMART" id="SM00360">
    <property type="entry name" value="RRM"/>
    <property type="match status" value="1"/>
</dbReference>
<feature type="region of interest" description="Disordered" evidence="6">
    <location>
        <begin position="55"/>
        <end position="86"/>
    </location>
</feature>
<dbReference type="InterPro" id="IPR012677">
    <property type="entry name" value="Nucleotide-bd_a/b_plait_sf"/>
</dbReference>
<feature type="compositionally biased region" description="Low complexity" evidence="6">
    <location>
        <begin position="452"/>
        <end position="470"/>
    </location>
</feature>
<dbReference type="InterPro" id="IPR035979">
    <property type="entry name" value="RBD_domain_sf"/>
</dbReference>
<dbReference type="InterPro" id="IPR005120">
    <property type="entry name" value="UPF3_dom"/>
</dbReference>
<evidence type="ECO:0000256" key="5">
    <source>
        <dbReference type="PROSITE-ProRule" id="PRU00176"/>
    </source>
</evidence>
<evidence type="ECO:0000256" key="2">
    <source>
        <dbReference type="ARBA" id="ARBA00005991"/>
    </source>
</evidence>
<feature type="compositionally biased region" description="Low complexity" evidence="6">
    <location>
        <begin position="63"/>
        <end position="73"/>
    </location>
</feature>
<dbReference type="GO" id="GO:0045727">
    <property type="term" value="P:positive regulation of translation"/>
    <property type="evidence" value="ECO:0007669"/>
    <property type="project" value="TreeGrafter"/>
</dbReference>
<evidence type="ECO:0000313" key="8">
    <source>
        <dbReference type="EMBL" id="KAF1982983.1"/>
    </source>
</evidence>
<evidence type="ECO:0000256" key="1">
    <source>
        <dbReference type="ARBA" id="ARBA00004123"/>
    </source>
</evidence>
<dbReference type="PANTHER" id="PTHR13112">
    <property type="entry name" value="UPF3 REGULATOR OF NONSENSE TRANSCRIPTS-LIKE PROTEIN"/>
    <property type="match status" value="1"/>
</dbReference>
<dbReference type="Gene3D" id="3.30.70.330">
    <property type="match status" value="2"/>
</dbReference>
<dbReference type="Pfam" id="PF00076">
    <property type="entry name" value="RRM_1"/>
    <property type="match status" value="1"/>
</dbReference>
<protein>
    <recommendedName>
        <fullName evidence="7">RRM domain-containing protein</fullName>
    </recommendedName>
</protein>
<dbReference type="CDD" id="cd00590">
    <property type="entry name" value="RRM_SF"/>
    <property type="match status" value="1"/>
</dbReference>
<evidence type="ECO:0000313" key="9">
    <source>
        <dbReference type="Proteomes" id="UP000800041"/>
    </source>
</evidence>
<dbReference type="PROSITE" id="PS50102">
    <property type="entry name" value="RRM"/>
    <property type="match status" value="1"/>
</dbReference>
<feature type="region of interest" description="Disordered" evidence="6">
    <location>
        <begin position="647"/>
        <end position="717"/>
    </location>
</feature>
<feature type="region of interest" description="Disordered" evidence="6">
    <location>
        <begin position="287"/>
        <end position="578"/>
    </location>
</feature>
<feature type="domain" description="RRM" evidence="7">
    <location>
        <begin position="575"/>
        <end position="660"/>
    </location>
</feature>
<dbReference type="CDD" id="cd12455">
    <property type="entry name" value="RRM_like_Smg4_UPF3"/>
    <property type="match status" value="1"/>
</dbReference>
<feature type="compositionally biased region" description="Gly residues" evidence="6">
    <location>
        <begin position="669"/>
        <end position="688"/>
    </location>
</feature>
<proteinExistence type="inferred from homology"/>
<dbReference type="InterPro" id="IPR000504">
    <property type="entry name" value="RRM_dom"/>
</dbReference>
<keyword evidence="4" id="KW-0539">Nucleus</keyword>
<keyword evidence="3" id="KW-0866">Nonsense-mediated mRNA decay</keyword>
<dbReference type="EMBL" id="ML977179">
    <property type="protein sequence ID" value="KAF1982983.1"/>
    <property type="molecule type" value="Genomic_DNA"/>
</dbReference>
<dbReference type="GO" id="GO:0000184">
    <property type="term" value="P:nuclear-transcribed mRNA catabolic process, nonsense-mediated decay"/>
    <property type="evidence" value="ECO:0007669"/>
    <property type="project" value="UniProtKB-KW"/>
</dbReference>
<feature type="compositionally biased region" description="Low complexity" evidence="6">
    <location>
        <begin position="530"/>
        <end position="564"/>
    </location>
</feature>
<dbReference type="AlphaFoldDB" id="A0A6G1GPV7"/>
<feature type="compositionally biased region" description="Basic and acidic residues" evidence="6">
    <location>
        <begin position="438"/>
        <end position="451"/>
    </location>
</feature>
<feature type="compositionally biased region" description="Basic and acidic residues" evidence="6">
    <location>
        <begin position="320"/>
        <end position="332"/>
    </location>
</feature>
<feature type="compositionally biased region" description="Polar residues" evidence="6">
    <location>
        <begin position="487"/>
        <end position="508"/>
    </location>
</feature>
<dbReference type="SUPFAM" id="SSF54928">
    <property type="entry name" value="RNA-binding domain, RBD"/>
    <property type="match status" value="2"/>
</dbReference>
<dbReference type="GO" id="GO:0003729">
    <property type="term" value="F:mRNA binding"/>
    <property type="evidence" value="ECO:0007669"/>
    <property type="project" value="TreeGrafter"/>
</dbReference>
<feature type="compositionally biased region" description="Low complexity" evidence="6">
    <location>
        <begin position="143"/>
        <end position="154"/>
    </location>
</feature>
<keyword evidence="9" id="KW-1185">Reference proteome</keyword>
<dbReference type="InterPro" id="IPR039722">
    <property type="entry name" value="Upf3"/>
</dbReference>
<feature type="compositionally biased region" description="Basic and acidic residues" evidence="6">
    <location>
        <begin position="341"/>
        <end position="362"/>
    </location>
</feature>
<name>A0A6G1GPV7_9PEZI</name>
<gene>
    <name evidence="8" type="ORF">K402DRAFT_185386</name>
</gene>
<organism evidence="8 9">
    <name type="scientific">Aulographum hederae CBS 113979</name>
    <dbReference type="NCBI Taxonomy" id="1176131"/>
    <lineage>
        <taxon>Eukaryota</taxon>
        <taxon>Fungi</taxon>
        <taxon>Dikarya</taxon>
        <taxon>Ascomycota</taxon>
        <taxon>Pezizomycotina</taxon>
        <taxon>Dothideomycetes</taxon>
        <taxon>Pleosporomycetidae</taxon>
        <taxon>Aulographales</taxon>
        <taxon>Aulographaceae</taxon>
    </lineage>
</organism>
<comment type="similarity">
    <text evidence="2">Belongs to the RENT3 family.</text>
</comment>
<dbReference type="PANTHER" id="PTHR13112:SF0">
    <property type="entry name" value="FI21285P1"/>
    <property type="match status" value="1"/>
</dbReference>
<dbReference type="GO" id="GO:0005737">
    <property type="term" value="C:cytoplasm"/>
    <property type="evidence" value="ECO:0007669"/>
    <property type="project" value="TreeGrafter"/>
</dbReference>